<dbReference type="PROSITE" id="PS01124">
    <property type="entry name" value="HTH_ARAC_FAMILY_2"/>
    <property type="match status" value="1"/>
</dbReference>
<dbReference type="PATRIC" id="fig|66430.4.peg.6920"/>
<dbReference type="PANTHER" id="PTHR43130:SF3">
    <property type="entry name" value="HTH-TYPE TRANSCRIPTIONAL REGULATOR RV1931C"/>
    <property type="match status" value="1"/>
</dbReference>
<dbReference type="InterPro" id="IPR009057">
    <property type="entry name" value="Homeodomain-like_sf"/>
</dbReference>
<dbReference type="InterPro" id="IPR002818">
    <property type="entry name" value="DJ-1/PfpI"/>
</dbReference>
<dbReference type="SMART" id="SM00342">
    <property type="entry name" value="HTH_ARAC"/>
    <property type="match status" value="1"/>
</dbReference>
<evidence type="ECO:0000256" key="2">
    <source>
        <dbReference type="ARBA" id="ARBA00023125"/>
    </source>
</evidence>
<proteinExistence type="predicted"/>
<dbReference type="InterPro" id="IPR018060">
    <property type="entry name" value="HTH_AraC"/>
</dbReference>
<dbReference type="PROSITE" id="PS00041">
    <property type="entry name" value="HTH_ARAC_FAMILY_1"/>
    <property type="match status" value="1"/>
</dbReference>
<dbReference type="InterPro" id="IPR020449">
    <property type="entry name" value="Tscrpt_reg_AraC-type_HTH"/>
</dbReference>
<reference evidence="5 6" key="1">
    <citation type="submission" date="2015-06" db="EMBL/GenBank/DDBJ databases">
        <title>Recapitulation of the evolution of biosynthetic gene clusters reveals hidden chemical diversity on bacterial genomes.</title>
        <authorList>
            <person name="Cruz-Morales P."/>
            <person name="Martinez-Guerrero C."/>
            <person name="Morales-Escalante M.A."/>
            <person name="Yanez-Guerra L.A."/>
            <person name="Kopp J.F."/>
            <person name="Feldmann J."/>
            <person name="Ramos-Aboites H.E."/>
            <person name="Barona-Gomez F."/>
        </authorList>
    </citation>
    <scope>NUCLEOTIDE SEQUENCE [LARGE SCALE GENOMIC DNA]</scope>
    <source>
        <strain evidence="5 6">ATCC 31245</strain>
    </source>
</reference>
<dbReference type="EMBL" id="LFML01000079">
    <property type="protein sequence ID" value="KMO96086.1"/>
    <property type="molecule type" value="Genomic_DNA"/>
</dbReference>
<dbReference type="AlphaFoldDB" id="A0A0J7AFZ1"/>
<dbReference type="Pfam" id="PF12833">
    <property type="entry name" value="HTH_18"/>
    <property type="match status" value="1"/>
</dbReference>
<feature type="domain" description="HTH araC/xylS-type" evidence="4">
    <location>
        <begin position="235"/>
        <end position="333"/>
    </location>
</feature>
<dbReference type="PANTHER" id="PTHR43130">
    <property type="entry name" value="ARAC-FAMILY TRANSCRIPTIONAL REGULATOR"/>
    <property type="match status" value="1"/>
</dbReference>
<dbReference type="Pfam" id="PF01965">
    <property type="entry name" value="DJ-1_PfpI"/>
    <property type="match status" value="1"/>
</dbReference>
<dbReference type="Gene3D" id="1.10.10.60">
    <property type="entry name" value="Homeodomain-like"/>
    <property type="match status" value="2"/>
</dbReference>
<dbReference type="InterPro" id="IPR018062">
    <property type="entry name" value="HTH_AraC-typ_CS"/>
</dbReference>
<dbReference type="GO" id="GO:0003700">
    <property type="term" value="F:DNA-binding transcription factor activity"/>
    <property type="evidence" value="ECO:0007669"/>
    <property type="project" value="InterPro"/>
</dbReference>
<evidence type="ECO:0000313" key="6">
    <source>
        <dbReference type="Proteomes" id="UP000035932"/>
    </source>
</evidence>
<gene>
    <name evidence="5" type="ORF">ACS04_20405</name>
</gene>
<dbReference type="InterPro" id="IPR029062">
    <property type="entry name" value="Class_I_gatase-like"/>
</dbReference>
<name>A0A0J7AFZ1_9ACTN</name>
<keyword evidence="6" id="KW-1185">Reference proteome</keyword>
<evidence type="ECO:0000313" key="5">
    <source>
        <dbReference type="EMBL" id="KMO96086.1"/>
    </source>
</evidence>
<evidence type="ECO:0000259" key="4">
    <source>
        <dbReference type="PROSITE" id="PS01124"/>
    </source>
</evidence>
<keyword evidence="1" id="KW-0805">Transcription regulation</keyword>
<keyword evidence="3" id="KW-0804">Transcription</keyword>
<organism evidence="5 6">
    <name type="scientific">Streptomyces roseus</name>
    <dbReference type="NCBI Taxonomy" id="66430"/>
    <lineage>
        <taxon>Bacteria</taxon>
        <taxon>Bacillati</taxon>
        <taxon>Actinomycetota</taxon>
        <taxon>Actinomycetes</taxon>
        <taxon>Kitasatosporales</taxon>
        <taxon>Streptomycetaceae</taxon>
        <taxon>Streptomyces</taxon>
    </lineage>
</organism>
<evidence type="ECO:0000256" key="3">
    <source>
        <dbReference type="ARBA" id="ARBA00023163"/>
    </source>
</evidence>
<sequence length="360" mass="39859">MSPTATGPHVDETGARVVGEVGLLEYAECQVSAIHGLRDIFRVASEFAVASADPPSVIRVSTWAVSATDDGPVMVCTSDTHPELAHRLSHVVIPPSLVVPELMASAGEFTDWLVGLRSEGTTLCAVCAGVFVLAETHLLDCRDATTHWAFAEELARRYPKVRVDASRMVIDDVDIMTAAGILAWVDLGLTVVDRMLGPSVMLHTARFVLADPPRRRQSLYREFTPRLQHGDTDIREVQARLHACLREPHSVEHLARAAAMHPRTFQRRFKEATGLTATEYIQAARIAKARELLELTSEPVAQISRSVGYLDVSNFRRLFQRTTGVTPSEYRRRFGIVARVDRREYSSAGQPARIRSTPSR</sequence>
<protein>
    <submittedName>
        <fullName evidence="5">AraC family transcriptional regulator</fullName>
    </submittedName>
</protein>
<dbReference type="GO" id="GO:0043565">
    <property type="term" value="F:sequence-specific DNA binding"/>
    <property type="evidence" value="ECO:0007669"/>
    <property type="project" value="InterPro"/>
</dbReference>
<dbReference type="SUPFAM" id="SSF46689">
    <property type="entry name" value="Homeodomain-like"/>
    <property type="match status" value="2"/>
</dbReference>
<dbReference type="Proteomes" id="UP000035932">
    <property type="component" value="Unassembled WGS sequence"/>
</dbReference>
<dbReference type="STRING" id="66430.ACS04_20405"/>
<dbReference type="Gene3D" id="3.40.50.880">
    <property type="match status" value="1"/>
</dbReference>
<evidence type="ECO:0000256" key="1">
    <source>
        <dbReference type="ARBA" id="ARBA00023015"/>
    </source>
</evidence>
<dbReference type="PRINTS" id="PR00032">
    <property type="entry name" value="HTHARAC"/>
</dbReference>
<accession>A0A0J7AFZ1</accession>
<dbReference type="SUPFAM" id="SSF52317">
    <property type="entry name" value="Class I glutamine amidotransferase-like"/>
    <property type="match status" value="1"/>
</dbReference>
<dbReference type="InterPro" id="IPR052158">
    <property type="entry name" value="INH-QAR"/>
</dbReference>
<comment type="caution">
    <text evidence="5">The sequence shown here is derived from an EMBL/GenBank/DDBJ whole genome shotgun (WGS) entry which is preliminary data.</text>
</comment>
<keyword evidence="2" id="KW-0238">DNA-binding</keyword>